<dbReference type="Proteomes" id="UP000683925">
    <property type="component" value="Unassembled WGS sequence"/>
</dbReference>
<evidence type="ECO:0000313" key="1">
    <source>
        <dbReference type="EMBL" id="CAD8190953.1"/>
    </source>
</evidence>
<evidence type="ECO:0000313" key="2">
    <source>
        <dbReference type="Proteomes" id="UP000683925"/>
    </source>
</evidence>
<reference evidence="1" key="1">
    <citation type="submission" date="2021-01" db="EMBL/GenBank/DDBJ databases">
        <authorList>
            <consortium name="Genoscope - CEA"/>
            <person name="William W."/>
        </authorList>
    </citation>
    <scope>NUCLEOTIDE SEQUENCE</scope>
</reference>
<dbReference type="AlphaFoldDB" id="A0A8S1WML0"/>
<sequence length="142" mass="16102">MMMFMASDIVVGNALIALISTIFDSKISLIRLGEAQKTQRVDLQLEQELELERGQFCKQILYNNGPINGIQLSEVMNEKITQIDRCCQSVWQYIPSGIATALTWIITGQALRHEFVIIDTTNHTCCIELVKVKNDDNKDQNL</sequence>
<comment type="caution">
    <text evidence="1">The sequence shown here is derived from an EMBL/GenBank/DDBJ whole genome shotgun (WGS) entry which is preliminary data.</text>
</comment>
<dbReference type="EMBL" id="CAJJDP010000097">
    <property type="protein sequence ID" value="CAD8190953.1"/>
    <property type="molecule type" value="Genomic_DNA"/>
</dbReference>
<gene>
    <name evidence="1" type="ORF">POCTA_138.1.T0980187</name>
</gene>
<keyword evidence="2" id="KW-1185">Reference proteome</keyword>
<name>A0A8S1WML0_PAROT</name>
<proteinExistence type="predicted"/>
<organism evidence="1 2">
    <name type="scientific">Paramecium octaurelia</name>
    <dbReference type="NCBI Taxonomy" id="43137"/>
    <lineage>
        <taxon>Eukaryota</taxon>
        <taxon>Sar</taxon>
        <taxon>Alveolata</taxon>
        <taxon>Ciliophora</taxon>
        <taxon>Intramacronucleata</taxon>
        <taxon>Oligohymenophorea</taxon>
        <taxon>Peniculida</taxon>
        <taxon>Parameciidae</taxon>
        <taxon>Paramecium</taxon>
    </lineage>
</organism>
<protein>
    <submittedName>
        <fullName evidence="1">Uncharacterized protein</fullName>
    </submittedName>
</protein>
<accession>A0A8S1WML0</accession>